<evidence type="ECO:0000256" key="1">
    <source>
        <dbReference type="SAM" id="Phobius"/>
    </source>
</evidence>
<keyword evidence="1" id="KW-1133">Transmembrane helix</keyword>
<dbReference type="GO" id="GO:0016020">
    <property type="term" value="C:membrane"/>
    <property type="evidence" value="ECO:0007669"/>
    <property type="project" value="InterPro"/>
</dbReference>
<name>A0A382WW72_9ZZZZ</name>
<feature type="non-terminal residue" evidence="2">
    <location>
        <position position="50"/>
    </location>
</feature>
<evidence type="ECO:0000313" key="2">
    <source>
        <dbReference type="EMBL" id="SVD63166.1"/>
    </source>
</evidence>
<organism evidence="2">
    <name type="scientific">marine metagenome</name>
    <dbReference type="NCBI Taxonomy" id="408172"/>
    <lineage>
        <taxon>unclassified sequences</taxon>
        <taxon>metagenomes</taxon>
        <taxon>ecological metagenomes</taxon>
    </lineage>
</organism>
<reference evidence="2" key="1">
    <citation type="submission" date="2018-05" db="EMBL/GenBank/DDBJ databases">
        <authorList>
            <person name="Lanie J.A."/>
            <person name="Ng W.-L."/>
            <person name="Kazmierczak K.M."/>
            <person name="Andrzejewski T.M."/>
            <person name="Davidsen T.M."/>
            <person name="Wayne K.J."/>
            <person name="Tettelin H."/>
            <person name="Glass J.I."/>
            <person name="Rusch D."/>
            <person name="Podicherti R."/>
            <person name="Tsui H.-C.T."/>
            <person name="Winkler M.E."/>
        </authorList>
    </citation>
    <scope>NUCLEOTIDE SEQUENCE</scope>
</reference>
<dbReference type="NCBIfam" id="NF008528">
    <property type="entry name" value="PRK11463.1-2"/>
    <property type="match status" value="1"/>
</dbReference>
<dbReference type="Pfam" id="PF04186">
    <property type="entry name" value="FxsA"/>
    <property type="match status" value="1"/>
</dbReference>
<proteinExistence type="predicted"/>
<keyword evidence="1" id="KW-0472">Membrane</keyword>
<accession>A0A382WW72</accession>
<keyword evidence="1" id="KW-0812">Transmembrane</keyword>
<dbReference type="EMBL" id="UINC01163062">
    <property type="protein sequence ID" value="SVD63166.1"/>
    <property type="molecule type" value="Genomic_DNA"/>
</dbReference>
<dbReference type="AlphaFoldDB" id="A0A382WW72"/>
<dbReference type="InterPro" id="IPR007313">
    <property type="entry name" value="FxsA"/>
</dbReference>
<sequence>MKYLLPTLIVLPVMEIYVLIEVGSYMGAINTIDAIFLTAFLGLLLIRKQG</sequence>
<feature type="transmembrane region" description="Helical" evidence="1">
    <location>
        <begin position="25"/>
        <end position="46"/>
    </location>
</feature>
<gene>
    <name evidence="2" type="ORF">METZ01_LOCUS416020</name>
</gene>
<protein>
    <submittedName>
        <fullName evidence="2">Uncharacterized protein</fullName>
    </submittedName>
</protein>